<dbReference type="PANTHER" id="PTHR19321">
    <property type="entry name" value="PROTEIN REGULATOR OF CYTOKINESIS 1 PRC1-RELATED"/>
    <property type="match status" value="1"/>
</dbReference>
<dbReference type="Pfam" id="PF03999">
    <property type="entry name" value="MAP65_ASE1"/>
    <property type="match status" value="1"/>
</dbReference>
<keyword evidence="4" id="KW-1185">Reference proteome</keyword>
<organism evidence="3 4">
    <name type="scientific">Apatococcus fuscideae</name>
    <dbReference type="NCBI Taxonomy" id="2026836"/>
    <lineage>
        <taxon>Eukaryota</taxon>
        <taxon>Viridiplantae</taxon>
        <taxon>Chlorophyta</taxon>
        <taxon>core chlorophytes</taxon>
        <taxon>Trebouxiophyceae</taxon>
        <taxon>Chlorellales</taxon>
        <taxon>Chlorellaceae</taxon>
        <taxon>Apatococcus</taxon>
    </lineage>
</organism>
<feature type="compositionally biased region" description="Polar residues" evidence="2">
    <location>
        <begin position="537"/>
        <end position="548"/>
    </location>
</feature>
<dbReference type="Gene3D" id="1.20.58.1520">
    <property type="match status" value="1"/>
</dbReference>
<evidence type="ECO:0000256" key="1">
    <source>
        <dbReference type="ARBA" id="ARBA00006187"/>
    </source>
</evidence>
<evidence type="ECO:0000313" key="3">
    <source>
        <dbReference type="EMBL" id="KAK9861323.1"/>
    </source>
</evidence>
<dbReference type="GO" id="GO:0008017">
    <property type="term" value="F:microtubule binding"/>
    <property type="evidence" value="ECO:0007669"/>
    <property type="project" value="InterPro"/>
</dbReference>
<feature type="compositionally biased region" description="Basic and acidic residues" evidence="2">
    <location>
        <begin position="495"/>
        <end position="505"/>
    </location>
</feature>
<feature type="compositionally biased region" description="Polar residues" evidence="2">
    <location>
        <begin position="642"/>
        <end position="658"/>
    </location>
</feature>
<sequence length="799" mass="86680">MEGSRGHSETLLVESYAKASKVCTAQLKGVWLQLGLTVSEQQKELDSVACQAEDVWERAVQLAREQQAAVQDQISQALRDVDSIREELGIDMPPKQAPAGRTLQAALQDIRRDLDHWESQKEHRSQEISALEAESTVLRARIGGHHTAVRRSSIGNGRISISKESLELVQMDCERLKVETERRCSRLAGMLEELKVLARGLGESAEQAASHAHRSLAAPSRTPERRGVAGPAGQAWAVDRIVAAADLNDAVFNGLQAAIGSFQQLQAEREGEAEVVGRELERLWAALDMPGIDVDRAALTSLLEGPLRLHSLSIEKGMREVERLEKRRVQAAKDAAWSKRRVVEALCAEGHIAAPPYPHGFQEALQQGNEIDFDLVAEVVARLEQQQAEVEASREHRGVMLDAARRLDSACEDVAWLTAFEQDEDRYKGRDANRNLQRAIKVQKVREKLPAMIQHTYSLLVDWNQREGQPFMYDGHDYQTVVLNGIAENVEREALQRQQAMDKKQASKRVGSAQGTPGRRTAPASRRSSMVLPEPSTPSRSPSMSGRATPSRMAKPPASVSSLAFRDASEVQSRPPVTPMNVREHSNRAGSPPEGTPTLSGPLQDKLNRLMQSTSPQGGPSPTGSTPSPFREWGIKAHSPSMLRTPNNTPSIFKSNTTGRKEQHGSGHAKMTLQIPQPQFSSRLSSPVGKPKSLSPMSVTGAEAYQQGSSGHSSPTDGGAALRRSISSGRSKIPRPARGAAGGKGASSIPQHVSMMVPDDATRKGSSPAHSPSIGSSHVVAKAGTPSPPSSSLARTRSV</sequence>
<feature type="compositionally biased region" description="Low complexity" evidence="2">
    <location>
        <begin position="765"/>
        <end position="778"/>
    </location>
</feature>
<evidence type="ECO:0000313" key="4">
    <source>
        <dbReference type="Proteomes" id="UP001485043"/>
    </source>
</evidence>
<feature type="region of interest" description="Disordered" evidence="2">
    <location>
        <begin position="495"/>
        <end position="799"/>
    </location>
</feature>
<dbReference type="GO" id="GO:0005819">
    <property type="term" value="C:spindle"/>
    <property type="evidence" value="ECO:0007669"/>
    <property type="project" value="TreeGrafter"/>
</dbReference>
<name>A0AAW1SW56_9CHLO</name>
<reference evidence="3 4" key="1">
    <citation type="journal article" date="2024" name="Nat. Commun.">
        <title>Phylogenomics reveals the evolutionary origins of lichenization in chlorophyte algae.</title>
        <authorList>
            <person name="Puginier C."/>
            <person name="Libourel C."/>
            <person name="Otte J."/>
            <person name="Skaloud P."/>
            <person name="Haon M."/>
            <person name="Grisel S."/>
            <person name="Petersen M."/>
            <person name="Berrin J.G."/>
            <person name="Delaux P.M."/>
            <person name="Dal Grande F."/>
            <person name="Keller J."/>
        </authorList>
    </citation>
    <scope>NUCLEOTIDE SEQUENCE [LARGE SCALE GENOMIC DNA]</scope>
    <source>
        <strain evidence="3 4">SAG 2523</strain>
    </source>
</reference>
<dbReference type="GO" id="GO:0005737">
    <property type="term" value="C:cytoplasm"/>
    <property type="evidence" value="ECO:0007669"/>
    <property type="project" value="TreeGrafter"/>
</dbReference>
<dbReference type="Proteomes" id="UP001485043">
    <property type="component" value="Unassembled WGS sequence"/>
</dbReference>
<dbReference type="AlphaFoldDB" id="A0AAW1SW56"/>
<protein>
    <submittedName>
        <fullName evidence="3">Uncharacterized protein</fullName>
    </submittedName>
</protein>
<dbReference type="GO" id="GO:0000226">
    <property type="term" value="P:microtubule cytoskeleton organization"/>
    <property type="evidence" value="ECO:0007669"/>
    <property type="project" value="InterPro"/>
</dbReference>
<proteinExistence type="inferred from homology"/>
<accession>A0AAW1SW56</accession>
<comment type="similarity">
    <text evidence="1">Belongs to the MAP65/ASE1 family.</text>
</comment>
<evidence type="ECO:0000256" key="2">
    <source>
        <dbReference type="SAM" id="MobiDB-lite"/>
    </source>
</evidence>
<feature type="compositionally biased region" description="Polar residues" evidence="2">
    <location>
        <begin position="706"/>
        <end position="716"/>
    </location>
</feature>
<gene>
    <name evidence="3" type="ORF">WJX84_012394</name>
</gene>
<comment type="caution">
    <text evidence="3">The sequence shown here is derived from an EMBL/GenBank/DDBJ whole genome shotgun (WGS) entry which is preliminary data.</text>
</comment>
<dbReference type="PANTHER" id="PTHR19321:SF41">
    <property type="entry name" value="FASCETTO-RELATED"/>
    <property type="match status" value="1"/>
</dbReference>
<feature type="region of interest" description="Disordered" evidence="2">
    <location>
        <begin position="208"/>
        <end position="229"/>
    </location>
</feature>
<feature type="compositionally biased region" description="Polar residues" evidence="2">
    <location>
        <begin position="674"/>
        <end position="685"/>
    </location>
</feature>
<dbReference type="InterPro" id="IPR007145">
    <property type="entry name" value="MAP65_Ase1_PRC1"/>
</dbReference>
<feature type="compositionally biased region" description="Low complexity" evidence="2">
    <location>
        <begin position="612"/>
        <end position="629"/>
    </location>
</feature>
<feature type="compositionally biased region" description="Polar residues" evidence="2">
    <location>
        <begin position="790"/>
        <end position="799"/>
    </location>
</feature>
<dbReference type="EMBL" id="JALJOV010000778">
    <property type="protein sequence ID" value="KAK9861323.1"/>
    <property type="molecule type" value="Genomic_DNA"/>
</dbReference>